<dbReference type="SUPFAM" id="SSF46785">
    <property type="entry name" value="Winged helix' DNA-binding domain"/>
    <property type="match status" value="1"/>
</dbReference>
<comment type="caution">
    <text evidence="1">The sequence shown here is derived from an EMBL/GenBank/DDBJ whole genome shotgun (WGS) entry which is preliminary data.</text>
</comment>
<dbReference type="InterPro" id="IPR011991">
    <property type="entry name" value="ArsR-like_HTH"/>
</dbReference>
<dbReference type="InterPro" id="IPR036390">
    <property type="entry name" value="WH_DNA-bd_sf"/>
</dbReference>
<keyword evidence="2" id="KW-1185">Reference proteome</keyword>
<dbReference type="Gene3D" id="1.10.10.10">
    <property type="entry name" value="Winged helix-like DNA-binding domain superfamily/Winged helix DNA-binding domain"/>
    <property type="match status" value="1"/>
</dbReference>
<protein>
    <submittedName>
        <fullName evidence="1">Helix-turn-helix domain-containing protein</fullName>
    </submittedName>
</protein>
<accession>A0ABP8KCR3</accession>
<evidence type="ECO:0000313" key="1">
    <source>
        <dbReference type="EMBL" id="GAA4404254.1"/>
    </source>
</evidence>
<dbReference type="Proteomes" id="UP001500945">
    <property type="component" value="Unassembled WGS sequence"/>
</dbReference>
<evidence type="ECO:0000313" key="2">
    <source>
        <dbReference type="Proteomes" id="UP001500945"/>
    </source>
</evidence>
<dbReference type="EMBL" id="BAABGM010000011">
    <property type="protein sequence ID" value="GAA4404254.1"/>
    <property type="molecule type" value="Genomic_DNA"/>
</dbReference>
<organism evidence="1 2">
    <name type="scientific">Fodinibacter luteus</name>
    <dbReference type="NCBI Taxonomy" id="552064"/>
    <lineage>
        <taxon>Bacteria</taxon>
        <taxon>Bacillati</taxon>
        <taxon>Actinomycetota</taxon>
        <taxon>Actinomycetes</taxon>
        <taxon>Micrococcales</taxon>
        <taxon>Intrasporangiaceae</taxon>
        <taxon>Fodinibacter (ex Wang et al. 2009)</taxon>
    </lineage>
</organism>
<name>A0ABP8KCR3_9MICO</name>
<dbReference type="InterPro" id="IPR036388">
    <property type="entry name" value="WH-like_DNA-bd_sf"/>
</dbReference>
<sequence>MLRAVADGRAGATVSALAAALGGHPNTTRHHLRALLAAGLVEARADGRAARGRPAVRYVVTPRGRDAASGAATVDPATEEYLALATAFADRLAATGADPSEESRAVGRAWGAALAGRELLAEDPLPGPGAAEPRRRVLALLDRLGFSPRPVPAPDAGRLADARDVELRTCPLLDAATRHPEVVCQVHVGLVGGADAAYGGTGEGVRLAPFARPGACLLTLPSAR</sequence>
<dbReference type="CDD" id="cd00090">
    <property type="entry name" value="HTH_ARSR"/>
    <property type="match status" value="1"/>
</dbReference>
<dbReference type="Pfam" id="PF12840">
    <property type="entry name" value="HTH_20"/>
    <property type="match status" value="1"/>
</dbReference>
<proteinExistence type="predicted"/>
<reference evidence="2" key="1">
    <citation type="journal article" date="2019" name="Int. J. Syst. Evol. Microbiol.">
        <title>The Global Catalogue of Microorganisms (GCM) 10K type strain sequencing project: providing services to taxonomists for standard genome sequencing and annotation.</title>
        <authorList>
            <consortium name="The Broad Institute Genomics Platform"/>
            <consortium name="The Broad Institute Genome Sequencing Center for Infectious Disease"/>
            <person name="Wu L."/>
            <person name="Ma J."/>
        </authorList>
    </citation>
    <scope>NUCLEOTIDE SEQUENCE [LARGE SCALE GENOMIC DNA]</scope>
    <source>
        <strain evidence="2">JCM 17809</strain>
    </source>
</reference>
<gene>
    <name evidence="1" type="ORF">GCM10023168_16640</name>
</gene>